<dbReference type="Pfam" id="PF14023">
    <property type="entry name" value="Bestrophin-like"/>
    <property type="match status" value="1"/>
</dbReference>
<proteinExistence type="predicted"/>
<evidence type="ECO:0000313" key="3">
    <source>
        <dbReference type="Proteomes" id="UP000787472"/>
    </source>
</evidence>
<organism evidence="2 3">
    <name type="scientific">Pseudomaricurvus hydrocarbonicus</name>
    <dbReference type="NCBI Taxonomy" id="1470433"/>
    <lineage>
        <taxon>Bacteria</taxon>
        <taxon>Pseudomonadati</taxon>
        <taxon>Pseudomonadota</taxon>
        <taxon>Gammaproteobacteria</taxon>
        <taxon>Cellvibrionales</taxon>
        <taxon>Cellvibrionaceae</taxon>
        <taxon>Pseudomaricurvus</taxon>
    </lineage>
</organism>
<feature type="transmembrane region" description="Helical" evidence="1">
    <location>
        <begin position="185"/>
        <end position="206"/>
    </location>
</feature>
<dbReference type="Proteomes" id="UP000787472">
    <property type="component" value="Unassembled WGS sequence"/>
</dbReference>
<keyword evidence="1" id="KW-0472">Membrane</keyword>
<dbReference type="AlphaFoldDB" id="A0A9E5MK75"/>
<keyword evidence="3" id="KW-1185">Reference proteome</keyword>
<accession>A0A9E5MK75</accession>
<keyword evidence="1" id="KW-1133">Transmembrane helix</keyword>
<name>A0A9E5MK75_9GAMM</name>
<dbReference type="EMBL" id="JAAONZ010000003">
    <property type="protein sequence ID" value="NHO65002.1"/>
    <property type="molecule type" value="Genomic_DNA"/>
</dbReference>
<evidence type="ECO:0008006" key="4">
    <source>
        <dbReference type="Google" id="ProtNLM"/>
    </source>
</evidence>
<reference evidence="2" key="1">
    <citation type="submission" date="2020-03" db="EMBL/GenBank/DDBJ databases">
        <authorList>
            <person name="Guo F."/>
        </authorList>
    </citation>
    <scope>NUCLEOTIDE SEQUENCE</scope>
    <source>
        <strain evidence="2">JCM 30134</strain>
    </source>
</reference>
<feature type="transmembrane region" description="Helical" evidence="1">
    <location>
        <begin position="12"/>
        <end position="30"/>
    </location>
</feature>
<sequence>MFLPVLYELPMGLISTLILVCLITAVEIGYRFGWYQRRRWENIESGGGAVVQTSILALLGLLLAFTYGAGVSRFDARKSAVIQEVNAIGSAFNVADLIAEPERTGLRQALLDYARTRTAELPTTPTAEQLEAAIRITTEAQSKIWPLVNRAVGKAASPAIQGALISNTNHVLDMHQVRLAAINDFLPISIVILQLFVASASLTVVGFNTGLSGRISRWRMYVLALVVTAIMFVILDFDLSKAGFIQVNDTGLKELVLAMEAEIAGGQ</sequence>
<comment type="caution">
    <text evidence="2">The sequence shown here is derived from an EMBL/GenBank/DDBJ whole genome shotgun (WGS) entry which is preliminary data.</text>
</comment>
<keyword evidence="1" id="KW-0812">Transmembrane</keyword>
<dbReference type="InterPro" id="IPR025333">
    <property type="entry name" value="DUF4239"/>
</dbReference>
<feature type="transmembrane region" description="Helical" evidence="1">
    <location>
        <begin position="50"/>
        <end position="69"/>
    </location>
</feature>
<protein>
    <recommendedName>
        <fullName evidence="4">DUF4239 domain-containing protein</fullName>
    </recommendedName>
</protein>
<dbReference type="RefSeq" id="WP_167182934.1">
    <property type="nucleotide sequence ID" value="NZ_JAAONZ010000003.1"/>
</dbReference>
<feature type="transmembrane region" description="Helical" evidence="1">
    <location>
        <begin position="218"/>
        <end position="237"/>
    </location>
</feature>
<evidence type="ECO:0000256" key="1">
    <source>
        <dbReference type="SAM" id="Phobius"/>
    </source>
</evidence>
<evidence type="ECO:0000313" key="2">
    <source>
        <dbReference type="EMBL" id="NHO65002.1"/>
    </source>
</evidence>
<gene>
    <name evidence="2" type="ORF">G8770_05535</name>
</gene>